<evidence type="ECO:0000313" key="1">
    <source>
        <dbReference type="EMBL" id="SPO28777.1"/>
    </source>
</evidence>
<reference evidence="1 2" key="1">
    <citation type="submission" date="2018-03" db="EMBL/GenBank/DDBJ databases">
        <authorList>
            <person name="Guldener U."/>
        </authorList>
    </citation>
    <scope>NUCLEOTIDE SEQUENCE [LARGE SCALE GENOMIC DNA]</scope>
    <source>
        <strain evidence="1 2">NBRC100155</strain>
    </source>
</reference>
<dbReference type="Proteomes" id="UP000324022">
    <property type="component" value="Unassembled WGS sequence"/>
</dbReference>
<name>A0A5C3EGC0_9BASI</name>
<proteinExistence type="predicted"/>
<dbReference type="OrthoDB" id="2544295at2759"/>
<keyword evidence="2" id="KW-1185">Reference proteome</keyword>
<sequence>MSCSQHSAIPIRNGLQSKAVFRCGERLDPSIVTPDEVDHRFCDGSIFARVLQRRIFVKNSEAKLRILRSLPKSSKKSKRCRNFVEYQREHQDILDIFCLLDYQIMPVSSDSLSQFKLVSSYGKEKLPRPPLQILIPSLRYDISALSEMLRRDLCTLLHPDNILDQSADSLKQRFRIIRAVQNLYAEHSIMLAPSDDAFFFRCCKVCSLYDPEIIRFSRDLHCILLKIFHAQRIKPPSCRYFTPLPEMSDAELYD</sequence>
<organism evidence="1 2">
    <name type="scientific">Ustilago trichophora</name>
    <dbReference type="NCBI Taxonomy" id="86804"/>
    <lineage>
        <taxon>Eukaryota</taxon>
        <taxon>Fungi</taxon>
        <taxon>Dikarya</taxon>
        <taxon>Basidiomycota</taxon>
        <taxon>Ustilaginomycotina</taxon>
        <taxon>Ustilaginomycetes</taxon>
        <taxon>Ustilaginales</taxon>
        <taxon>Ustilaginaceae</taxon>
        <taxon>Ustilago</taxon>
    </lineage>
</organism>
<protein>
    <submittedName>
        <fullName evidence="1">Uncharacterized protein</fullName>
    </submittedName>
</protein>
<accession>A0A5C3EGC0</accession>
<evidence type="ECO:0000313" key="2">
    <source>
        <dbReference type="Proteomes" id="UP000324022"/>
    </source>
</evidence>
<dbReference type="AlphaFoldDB" id="A0A5C3EGC0"/>
<gene>
    <name evidence="1" type="ORF">UTRI_04655</name>
</gene>
<dbReference type="EMBL" id="OOIN01000024">
    <property type="protein sequence ID" value="SPO28777.1"/>
    <property type="molecule type" value="Genomic_DNA"/>
</dbReference>